<organism evidence="3 4">
    <name type="scientific">Escherichia coli</name>
    <dbReference type="NCBI Taxonomy" id="562"/>
    <lineage>
        <taxon>Bacteria</taxon>
        <taxon>Pseudomonadati</taxon>
        <taxon>Pseudomonadota</taxon>
        <taxon>Gammaproteobacteria</taxon>
        <taxon>Enterobacterales</taxon>
        <taxon>Enterobacteriaceae</taxon>
        <taxon>Escherichia</taxon>
    </lineage>
</organism>
<reference evidence="3 4" key="1">
    <citation type="submission" date="2018-06" db="EMBL/GenBank/DDBJ databases">
        <authorList>
            <consortium name="Pathogen Informatics"/>
            <person name="Doyle S."/>
        </authorList>
    </citation>
    <scope>NUCLEOTIDE SEQUENCE [LARGE SCALE GENOMIC DNA]</scope>
    <source>
        <strain evidence="3 4">NCTC9962</strain>
    </source>
</reference>
<evidence type="ECO:0000313" key="3">
    <source>
        <dbReference type="EMBL" id="STM07656.1"/>
    </source>
</evidence>
<evidence type="ECO:0000256" key="2">
    <source>
        <dbReference type="SAM" id="SignalP"/>
    </source>
</evidence>
<dbReference type="AlphaFoldDB" id="A0A377CUG5"/>
<gene>
    <name evidence="3" type="ORF">NCTC9962_05276</name>
</gene>
<feature type="region of interest" description="Disordered" evidence="1">
    <location>
        <begin position="25"/>
        <end position="56"/>
    </location>
</feature>
<dbReference type="Proteomes" id="UP000254052">
    <property type="component" value="Unassembled WGS sequence"/>
</dbReference>
<name>A0A377CUG5_ECOLX</name>
<feature type="chain" id="PRO_5017044021" evidence="2">
    <location>
        <begin position="23"/>
        <end position="56"/>
    </location>
</feature>
<feature type="signal peptide" evidence="2">
    <location>
        <begin position="1"/>
        <end position="22"/>
    </location>
</feature>
<accession>A0A377CUG5</accession>
<sequence length="56" mass="6023">MSKTFARSSLCALSMTIMTAHAAEPPTNLDNRKGDWILSPGRDTSNADKLINNTTG</sequence>
<evidence type="ECO:0000256" key="1">
    <source>
        <dbReference type="SAM" id="MobiDB-lite"/>
    </source>
</evidence>
<protein>
    <submittedName>
        <fullName evidence="3">Spermidine/putrescine ABC transporter substrate-binding protein</fullName>
    </submittedName>
</protein>
<proteinExistence type="predicted"/>
<evidence type="ECO:0000313" key="4">
    <source>
        <dbReference type="Proteomes" id="UP000254052"/>
    </source>
</evidence>
<dbReference type="EMBL" id="UGED01000010">
    <property type="protein sequence ID" value="STM07656.1"/>
    <property type="molecule type" value="Genomic_DNA"/>
</dbReference>
<keyword evidence="2" id="KW-0732">Signal</keyword>